<dbReference type="GO" id="GO:0090314">
    <property type="term" value="P:positive regulation of protein targeting to membrane"/>
    <property type="evidence" value="ECO:0007669"/>
    <property type="project" value="TreeGrafter"/>
</dbReference>
<protein>
    <recommendedName>
        <fullName evidence="1">C2 domain-containing protein</fullName>
    </recommendedName>
</protein>
<evidence type="ECO:0000259" key="1">
    <source>
        <dbReference type="Pfam" id="PF23025"/>
    </source>
</evidence>
<dbReference type="GO" id="GO:0072659">
    <property type="term" value="P:protein localization to plasma membrane"/>
    <property type="evidence" value="ECO:0007669"/>
    <property type="project" value="TreeGrafter"/>
</dbReference>
<dbReference type="GO" id="GO:0010828">
    <property type="term" value="P:positive regulation of D-glucose transmembrane transport"/>
    <property type="evidence" value="ECO:0007669"/>
    <property type="project" value="TreeGrafter"/>
</dbReference>
<reference evidence="2" key="1">
    <citation type="submission" date="2014-12" db="EMBL/GenBank/DDBJ databases">
        <title>Insight into the proteome of Arion vulgaris.</title>
        <authorList>
            <person name="Aradska J."/>
            <person name="Bulat T."/>
            <person name="Smidak R."/>
            <person name="Sarate P."/>
            <person name="Gangsoo J."/>
            <person name="Sialana F."/>
            <person name="Bilban M."/>
            <person name="Lubec G."/>
        </authorList>
    </citation>
    <scope>NUCLEOTIDE SEQUENCE</scope>
    <source>
        <tissue evidence="2">Skin</tissue>
    </source>
</reference>
<organism evidence="2">
    <name type="scientific">Arion vulgaris</name>
    <dbReference type="NCBI Taxonomy" id="1028688"/>
    <lineage>
        <taxon>Eukaryota</taxon>
        <taxon>Metazoa</taxon>
        <taxon>Spiralia</taxon>
        <taxon>Lophotrochozoa</taxon>
        <taxon>Mollusca</taxon>
        <taxon>Gastropoda</taxon>
        <taxon>Heterobranchia</taxon>
        <taxon>Euthyneura</taxon>
        <taxon>Panpulmonata</taxon>
        <taxon>Eupulmonata</taxon>
        <taxon>Stylommatophora</taxon>
        <taxon>Helicina</taxon>
        <taxon>Arionoidea</taxon>
        <taxon>Arionidae</taxon>
        <taxon>Arion</taxon>
    </lineage>
</organism>
<dbReference type="AlphaFoldDB" id="A0A0B6XU75"/>
<proteinExistence type="predicted"/>
<dbReference type="GO" id="GO:0005886">
    <property type="term" value="C:plasma membrane"/>
    <property type="evidence" value="ECO:0007669"/>
    <property type="project" value="TreeGrafter"/>
</dbReference>
<name>A0A0B6XU75_9EUPU</name>
<dbReference type="InterPro" id="IPR038983">
    <property type="entry name" value="C2CD5"/>
</dbReference>
<dbReference type="EMBL" id="HACG01000574">
    <property type="protein sequence ID" value="CEK47439.1"/>
    <property type="molecule type" value="Transcribed_RNA"/>
</dbReference>
<feature type="domain" description="C2" evidence="1">
    <location>
        <begin position="2"/>
        <end position="32"/>
    </location>
</feature>
<dbReference type="GO" id="GO:0065002">
    <property type="term" value="P:intracellular protein transmembrane transport"/>
    <property type="evidence" value="ECO:0007669"/>
    <property type="project" value="TreeGrafter"/>
</dbReference>
<feature type="non-terminal residue" evidence="2">
    <location>
        <position position="70"/>
    </location>
</feature>
<dbReference type="Pfam" id="PF23025">
    <property type="entry name" value="YbjQ_2"/>
    <property type="match status" value="1"/>
</dbReference>
<dbReference type="InterPro" id="IPR056431">
    <property type="entry name" value="C2CD5_YbjQ-rel_dom"/>
</dbReference>
<dbReference type="GO" id="GO:0005509">
    <property type="term" value="F:calcium ion binding"/>
    <property type="evidence" value="ECO:0007669"/>
    <property type="project" value="TreeGrafter"/>
</dbReference>
<dbReference type="PANTHER" id="PTHR37412">
    <property type="entry name" value="C2 DOMAIN-CONTAINING PROTEIN 5"/>
    <property type="match status" value="1"/>
</dbReference>
<sequence>LVCHAVLGYMEQTTICDEVIILSAIGTAAKINLNFDLMNAHLISSPPFHVMEPLEKHVRREDKKEGTKEK</sequence>
<evidence type="ECO:0000313" key="2">
    <source>
        <dbReference type="EMBL" id="CEK47439.1"/>
    </source>
</evidence>
<dbReference type="GO" id="GO:0031340">
    <property type="term" value="P:positive regulation of vesicle fusion"/>
    <property type="evidence" value="ECO:0007669"/>
    <property type="project" value="TreeGrafter"/>
</dbReference>
<dbReference type="PANTHER" id="PTHR37412:SF2">
    <property type="entry name" value="C2 DOMAIN-CONTAINING PROTEIN 5"/>
    <property type="match status" value="1"/>
</dbReference>
<dbReference type="GO" id="GO:0005544">
    <property type="term" value="F:calcium-dependent phospholipid binding"/>
    <property type="evidence" value="ECO:0007669"/>
    <property type="project" value="InterPro"/>
</dbReference>
<gene>
    <name evidence="2" type="primary">ORF1373</name>
</gene>
<accession>A0A0B6XU75</accession>
<feature type="non-terminal residue" evidence="2">
    <location>
        <position position="1"/>
    </location>
</feature>